<dbReference type="InterPro" id="IPR027417">
    <property type="entry name" value="P-loop_NTPase"/>
</dbReference>
<dbReference type="RefSeq" id="WP_135173019.1">
    <property type="nucleotide sequence ID" value="NZ_SPQT01000001.1"/>
</dbReference>
<feature type="binding site" evidence="5">
    <location>
        <position position="92"/>
    </location>
    <ligand>
        <name>AMP</name>
        <dbReference type="ChEBI" id="CHEBI:456215"/>
    </ligand>
</feature>
<comment type="domain">
    <text evidence="5">Consists of three domains, a large central CORE domain and two small peripheral domains, NMPbind and LID, which undergo movements during catalysis. The LID domain closes over the site of phosphoryl transfer upon ATP binding. Assembling and dissambling the active center during each catalytic cycle provides an effective means to prevent ATP hydrolysis.</text>
</comment>
<dbReference type="NCBIfam" id="NF011100">
    <property type="entry name" value="PRK14527.1"/>
    <property type="match status" value="1"/>
</dbReference>
<comment type="similarity">
    <text evidence="5 6">Belongs to the adenylate kinase family.</text>
</comment>
<name>A0A4Y9M8C1_9BRAD</name>
<feature type="binding site" evidence="5">
    <location>
        <begin position="57"/>
        <end position="59"/>
    </location>
    <ligand>
        <name>AMP</name>
        <dbReference type="ChEBI" id="CHEBI:456215"/>
    </ligand>
</feature>
<dbReference type="InterPro" id="IPR033690">
    <property type="entry name" value="Adenylat_kinase_CS"/>
</dbReference>
<dbReference type="HAMAP" id="MF_00235">
    <property type="entry name" value="Adenylate_kinase_Adk"/>
    <property type="match status" value="1"/>
</dbReference>
<evidence type="ECO:0000256" key="3">
    <source>
        <dbReference type="ARBA" id="ARBA00022741"/>
    </source>
</evidence>
<evidence type="ECO:0000256" key="4">
    <source>
        <dbReference type="ARBA" id="ARBA00022777"/>
    </source>
</evidence>
<dbReference type="NCBIfam" id="NF011105">
    <property type="entry name" value="PRK14532.1"/>
    <property type="match status" value="1"/>
</dbReference>
<evidence type="ECO:0000256" key="6">
    <source>
        <dbReference type="RuleBase" id="RU003330"/>
    </source>
</evidence>
<dbReference type="NCBIfam" id="NF001381">
    <property type="entry name" value="PRK00279.1-3"/>
    <property type="match status" value="1"/>
</dbReference>
<dbReference type="GO" id="GO:0044209">
    <property type="term" value="P:AMP salvage"/>
    <property type="evidence" value="ECO:0007669"/>
    <property type="project" value="UniProtKB-UniRule"/>
</dbReference>
<feature type="binding site" evidence="5">
    <location>
        <position position="125"/>
    </location>
    <ligand>
        <name>ATP</name>
        <dbReference type="ChEBI" id="CHEBI:30616"/>
    </ligand>
</feature>
<feature type="binding site" evidence="5">
    <location>
        <position position="137"/>
    </location>
    <ligand>
        <name>AMP</name>
        <dbReference type="ChEBI" id="CHEBI:456215"/>
    </ligand>
</feature>
<comment type="caution">
    <text evidence="5">Lacks conserved residue(s) required for the propagation of feature annotation.</text>
</comment>
<gene>
    <name evidence="5" type="primary">adk</name>
    <name evidence="8" type="ORF">E4K65_04200</name>
</gene>
<feature type="binding site" evidence="5">
    <location>
        <begin position="10"/>
        <end position="15"/>
    </location>
    <ligand>
        <name>ATP</name>
        <dbReference type="ChEBI" id="CHEBI:30616"/>
    </ligand>
</feature>
<evidence type="ECO:0000313" key="8">
    <source>
        <dbReference type="EMBL" id="TFV51277.1"/>
    </source>
</evidence>
<dbReference type="UniPathway" id="UPA00588">
    <property type="reaction ID" value="UER00649"/>
</dbReference>
<keyword evidence="9" id="KW-1185">Reference proteome</keyword>
<dbReference type="Pfam" id="PF00406">
    <property type="entry name" value="ADK"/>
    <property type="match status" value="1"/>
</dbReference>
<dbReference type="GO" id="GO:0005737">
    <property type="term" value="C:cytoplasm"/>
    <property type="evidence" value="ECO:0007669"/>
    <property type="project" value="UniProtKB-SubCell"/>
</dbReference>
<feature type="region of interest" description="NMP" evidence="5">
    <location>
        <begin position="30"/>
        <end position="59"/>
    </location>
</feature>
<dbReference type="EMBL" id="SPQT01000001">
    <property type="protein sequence ID" value="TFV51277.1"/>
    <property type="molecule type" value="Genomic_DNA"/>
</dbReference>
<keyword evidence="2 5" id="KW-0545">Nucleotide biosynthesis</keyword>
<comment type="caution">
    <text evidence="8">The sequence shown here is derived from an EMBL/GenBank/DDBJ whole genome shotgun (WGS) entry which is preliminary data.</text>
</comment>
<keyword evidence="5 7" id="KW-0067">ATP-binding</keyword>
<protein>
    <recommendedName>
        <fullName evidence="5 7">Adenylate kinase</fullName>
        <shortName evidence="5">AK</shortName>
        <ecNumber evidence="5 7">2.7.4.3</ecNumber>
    </recommendedName>
    <alternativeName>
        <fullName evidence="5">ATP-AMP transphosphorylase</fullName>
    </alternativeName>
    <alternativeName>
        <fullName evidence="5">ATP:AMP phosphotransferase</fullName>
    </alternativeName>
    <alternativeName>
        <fullName evidence="5">Adenylate monophosphate kinase</fullName>
    </alternativeName>
</protein>
<evidence type="ECO:0000256" key="2">
    <source>
        <dbReference type="ARBA" id="ARBA00022727"/>
    </source>
</evidence>
<comment type="function">
    <text evidence="5">Catalyzes the reversible transfer of the terminal phosphate group between ATP and AMP. Plays an important role in cellular energy homeostasis and in adenine nucleotide metabolism.</text>
</comment>
<feature type="binding site" evidence="5">
    <location>
        <position position="176"/>
    </location>
    <ligand>
        <name>ATP</name>
        <dbReference type="ChEBI" id="CHEBI:30616"/>
    </ligand>
</feature>
<organism evidence="8 9">
    <name type="scientific">Bradyrhizobium niftali</name>
    <dbReference type="NCBI Taxonomy" id="2560055"/>
    <lineage>
        <taxon>Bacteria</taxon>
        <taxon>Pseudomonadati</taxon>
        <taxon>Pseudomonadota</taxon>
        <taxon>Alphaproteobacteria</taxon>
        <taxon>Hyphomicrobiales</taxon>
        <taxon>Nitrobacteraceae</taxon>
        <taxon>Bradyrhizobium</taxon>
    </lineage>
</organism>
<accession>A0A4Y9M8C1</accession>
<keyword evidence="1 5" id="KW-0808">Transferase</keyword>
<sequence length="190" mass="20592">MRLVLLGPPGAGKGTQAFKLSQILAIPQLSTGDMLRAAVAAGTPIGRQAAKIMERGALVPDPLVLEVIAERVAQPDAERGFILDGFPRTVVQAESLDEILNGHKLDRVLELKVDEDQLLDRILGRATQARVNGEAVRADDNEKALNARLRAYADQTRPLTHYYGTKGLLRTVDASLPIDRVTAELVEAIQ</sequence>
<comment type="subcellular location">
    <subcellularLocation>
        <location evidence="5 7">Cytoplasm</location>
    </subcellularLocation>
</comment>
<dbReference type="NCBIfam" id="TIGR01351">
    <property type="entry name" value="adk"/>
    <property type="match status" value="1"/>
</dbReference>
<dbReference type="AlphaFoldDB" id="A0A4Y9M8C1"/>
<dbReference type="PROSITE" id="PS00113">
    <property type="entry name" value="ADENYLATE_KINASE"/>
    <property type="match status" value="1"/>
</dbReference>
<comment type="subunit">
    <text evidence="5 7">Monomer.</text>
</comment>
<keyword evidence="3 5" id="KW-0547">Nucleotide-binding</keyword>
<dbReference type="CDD" id="cd01428">
    <property type="entry name" value="ADK"/>
    <property type="match status" value="1"/>
</dbReference>
<dbReference type="InterPro" id="IPR006259">
    <property type="entry name" value="Adenyl_kin_sub"/>
</dbReference>
<comment type="pathway">
    <text evidence="5">Purine metabolism; AMP biosynthesis via salvage pathway; AMP from ADP: step 1/1.</text>
</comment>
<dbReference type="GO" id="GO:0004017">
    <property type="term" value="F:AMP kinase activity"/>
    <property type="evidence" value="ECO:0007669"/>
    <property type="project" value="UniProtKB-UniRule"/>
</dbReference>
<dbReference type="InterPro" id="IPR000850">
    <property type="entry name" value="Adenylat/UMP-CMP_kin"/>
</dbReference>
<comment type="catalytic activity">
    <reaction evidence="5 7">
        <text>AMP + ATP = 2 ADP</text>
        <dbReference type="Rhea" id="RHEA:12973"/>
        <dbReference type="ChEBI" id="CHEBI:30616"/>
        <dbReference type="ChEBI" id="CHEBI:456215"/>
        <dbReference type="ChEBI" id="CHEBI:456216"/>
        <dbReference type="EC" id="2.7.4.3"/>
    </reaction>
</comment>
<dbReference type="SUPFAM" id="SSF52540">
    <property type="entry name" value="P-loop containing nucleoside triphosphate hydrolases"/>
    <property type="match status" value="1"/>
</dbReference>
<feature type="binding site" evidence="5">
    <location>
        <position position="36"/>
    </location>
    <ligand>
        <name>AMP</name>
        <dbReference type="ChEBI" id="CHEBI:456215"/>
    </ligand>
</feature>
<dbReference type="PRINTS" id="PR00094">
    <property type="entry name" value="ADENYLTKNASE"/>
</dbReference>
<dbReference type="GO" id="GO:0005524">
    <property type="term" value="F:ATP binding"/>
    <property type="evidence" value="ECO:0007669"/>
    <property type="project" value="UniProtKB-UniRule"/>
</dbReference>
<feature type="binding site" evidence="5">
    <location>
        <position position="31"/>
    </location>
    <ligand>
        <name>AMP</name>
        <dbReference type="ChEBI" id="CHEBI:456215"/>
    </ligand>
</feature>
<keyword evidence="5" id="KW-0963">Cytoplasm</keyword>
<feature type="binding site" evidence="5">
    <location>
        <begin position="85"/>
        <end position="88"/>
    </location>
    <ligand>
        <name>AMP</name>
        <dbReference type="ChEBI" id="CHEBI:456215"/>
    </ligand>
</feature>
<keyword evidence="4 5" id="KW-0418">Kinase</keyword>
<reference evidence="8 9" key="1">
    <citation type="submission" date="2019-03" db="EMBL/GenBank/DDBJ databases">
        <title>Bradyrhizobium diversity isolated from nodules of Chamaecrista fasciculata.</title>
        <authorList>
            <person name="Klepa M.S."/>
            <person name="Urquiaga M.O."/>
            <person name="Hungria M."/>
            <person name="Delamuta J.R."/>
        </authorList>
    </citation>
    <scope>NUCLEOTIDE SEQUENCE [LARGE SCALE GENOMIC DNA]</scope>
    <source>
        <strain evidence="8 9">CNPSo 3448</strain>
    </source>
</reference>
<dbReference type="OrthoDB" id="9805030at2"/>
<evidence type="ECO:0000256" key="7">
    <source>
        <dbReference type="RuleBase" id="RU003331"/>
    </source>
</evidence>
<proteinExistence type="inferred from homology"/>
<dbReference type="Gene3D" id="3.40.50.300">
    <property type="entry name" value="P-loop containing nucleotide triphosphate hydrolases"/>
    <property type="match status" value="1"/>
</dbReference>
<evidence type="ECO:0000256" key="1">
    <source>
        <dbReference type="ARBA" id="ARBA00022679"/>
    </source>
</evidence>
<dbReference type="EC" id="2.7.4.3" evidence="5 7"/>
<dbReference type="PANTHER" id="PTHR23359">
    <property type="entry name" value="NUCLEOTIDE KINASE"/>
    <property type="match status" value="1"/>
</dbReference>
<dbReference type="Proteomes" id="UP000297966">
    <property type="component" value="Unassembled WGS sequence"/>
</dbReference>
<dbReference type="NCBIfam" id="NF011104">
    <property type="entry name" value="PRK14531.1"/>
    <property type="match status" value="1"/>
</dbReference>
<evidence type="ECO:0000256" key="5">
    <source>
        <dbReference type="HAMAP-Rule" id="MF_00235"/>
    </source>
</evidence>
<evidence type="ECO:0000313" key="9">
    <source>
        <dbReference type="Proteomes" id="UP000297966"/>
    </source>
</evidence>
<feature type="binding site" evidence="5">
    <location>
        <position position="148"/>
    </location>
    <ligand>
        <name>AMP</name>
        <dbReference type="ChEBI" id="CHEBI:456215"/>
    </ligand>
</feature>